<dbReference type="InterPro" id="IPR020803">
    <property type="entry name" value="MeTfrase_dom"/>
</dbReference>
<dbReference type="SUPFAM" id="SSF53335">
    <property type="entry name" value="S-adenosyl-L-methionine-dependent methyltransferases"/>
    <property type="match status" value="1"/>
</dbReference>
<evidence type="ECO:0000313" key="7">
    <source>
        <dbReference type="EMBL" id="GAA4694158.1"/>
    </source>
</evidence>
<feature type="domain" description="Polyketide synthase-like methyltransferase" evidence="6">
    <location>
        <begin position="144"/>
        <end position="396"/>
    </location>
</feature>
<dbReference type="PIRSF" id="PIRSF003085">
    <property type="entry name" value="CMAS"/>
    <property type="match status" value="1"/>
</dbReference>
<comment type="caution">
    <text evidence="7">The sequence shown here is derived from an EMBL/GenBank/DDBJ whole genome shotgun (WGS) entry which is preliminary data.</text>
</comment>
<evidence type="ECO:0000256" key="2">
    <source>
        <dbReference type="ARBA" id="ARBA00022603"/>
    </source>
</evidence>
<dbReference type="SMART" id="SM00828">
    <property type="entry name" value="PKS_MT"/>
    <property type="match status" value="1"/>
</dbReference>
<keyword evidence="4" id="KW-0949">S-adenosyl-L-methionine</keyword>
<dbReference type="InterPro" id="IPR029063">
    <property type="entry name" value="SAM-dependent_MTases_sf"/>
</dbReference>
<dbReference type="Pfam" id="PF02353">
    <property type="entry name" value="CMAS"/>
    <property type="match status" value="1"/>
</dbReference>
<dbReference type="PANTHER" id="PTHR43667">
    <property type="entry name" value="CYCLOPROPANE-FATTY-ACYL-PHOSPHOLIPID SYNTHASE"/>
    <property type="match status" value="1"/>
</dbReference>
<keyword evidence="2 7" id="KW-0489">Methyltransferase</keyword>
<accession>A0ABP8WRB0</accession>
<evidence type="ECO:0000256" key="3">
    <source>
        <dbReference type="ARBA" id="ARBA00022679"/>
    </source>
</evidence>
<dbReference type="Gene3D" id="3.40.50.150">
    <property type="entry name" value="Vaccinia Virus protein VP39"/>
    <property type="match status" value="1"/>
</dbReference>
<evidence type="ECO:0000259" key="6">
    <source>
        <dbReference type="SMART" id="SM00828"/>
    </source>
</evidence>
<evidence type="ECO:0000256" key="1">
    <source>
        <dbReference type="ARBA" id="ARBA00010815"/>
    </source>
</evidence>
<comment type="similarity">
    <text evidence="1">Belongs to the CFA/CMAS family.</text>
</comment>
<proteinExistence type="inferred from homology"/>
<keyword evidence="3" id="KW-0808">Transferase</keyword>
<dbReference type="CDD" id="cd02440">
    <property type="entry name" value="AdoMet_MTases"/>
    <property type="match status" value="1"/>
</dbReference>
<dbReference type="InterPro" id="IPR003333">
    <property type="entry name" value="CMAS"/>
</dbReference>
<evidence type="ECO:0000256" key="4">
    <source>
        <dbReference type="ARBA" id="ARBA00022691"/>
    </source>
</evidence>
<gene>
    <name evidence="7" type="ORF">GCM10023349_06470</name>
</gene>
<dbReference type="InterPro" id="IPR050723">
    <property type="entry name" value="CFA/CMAS"/>
</dbReference>
<evidence type="ECO:0000256" key="5">
    <source>
        <dbReference type="ARBA" id="ARBA00023098"/>
    </source>
</evidence>
<dbReference type="GO" id="GO:0032259">
    <property type="term" value="P:methylation"/>
    <property type="evidence" value="ECO:0007669"/>
    <property type="project" value="UniProtKB-KW"/>
</dbReference>
<reference evidence="8" key="1">
    <citation type="journal article" date="2019" name="Int. J. Syst. Evol. Microbiol.">
        <title>The Global Catalogue of Microorganisms (GCM) 10K type strain sequencing project: providing services to taxonomists for standard genome sequencing and annotation.</title>
        <authorList>
            <consortium name="The Broad Institute Genomics Platform"/>
            <consortium name="The Broad Institute Genome Sequencing Center for Infectious Disease"/>
            <person name="Wu L."/>
            <person name="Ma J."/>
        </authorList>
    </citation>
    <scope>NUCLEOTIDE SEQUENCE [LARGE SCALE GENOMIC DNA]</scope>
    <source>
        <strain evidence="8">JCM 18531</strain>
    </source>
</reference>
<name>A0ABP8WRB0_9ACTN</name>
<dbReference type="Proteomes" id="UP001499974">
    <property type="component" value="Unassembled WGS sequence"/>
</dbReference>
<protein>
    <submittedName>
        <fullName evidence="7">Class I SAM-dependent methyltransferase</fullName>
    </submittedName>
</protein>
<keyword evidence="8" id="KW-1185">Reference proteome</keyword>
<organism evidence="7 8">
    <name type="scientific">Nocardioides conyzicola</name>
    <dbReference type="NCBI Taxonomy" id="1651781"/>
    <lineage>
        <taxon>Bacteria</taxon>
        <taxon>Bacillati</taxon>
        <taxon>Actinomycetota</taxon>
        <taxon>Actinomycetes</taxon>
        <taxon>Propionibacteriales</taxon>
        <taxon>Nocardioidaceae</taxon>
        <taxon>Nocardioides</taxon>
    </lineage>
</organism>
<dbReference type="EMBL" id="BAABKM010000002">
    <property type="protein sequence ID" value="GAA4694158.1"/>
    <property type="molecule type" value="Genomic_DNA"/>
</dbReference>
<evidence type="ECO:0000313" key="8">
    <source>
        <dbReference type="Proteomes" id="UP001499974"/>
    </source>
</evidence>
<sequence length="413" mass="46186">MGSLLREGMPVRFTAYDGSEAGPPDATIHVDLLNERGLSYIMTAPGDLGFARAYVSGDLDLHGVHPGDPYDAMKLLQNNLRFRTPSPVEALTLVRGLGFSHLKPPPPPPQEHLPRWRRVMEGVRHSMQRDAEVIHHHYDVSNTFYEYVLGPSMTYTCALYPTADATLEEAQEAKYDLVARKLDLQPGQRLLDLGCGWGGMVRHAARVYGVKALGVTLSREQASWAQQAIKEEGLDHLAEVRFMDYRDVEESGFDAISSIGLTEHIGVKNYPAYFGFIRDHLKPQGRLLNHCITRHDNRPTDTGAFIDRYVFPDGELIGSGKIITEVQNAGLEVQHEENIRVHYAKTLAAWCQNLADNWDACVAEVGEGTARVWGLYMAGSRLAFERNEIQLHHVLATKTDEDGNSGYPLRHTF</sequence>
<dbReference type="GO" id="GO:0008168">
    <property type="term" value="F:methyltransferase activity"/>
    <property type="evidence" value="ECO:0007669"/>
    <property type="project" value="UniProtKB-KW"/>
</dbReference>
<keyword evidence="5" id="KW-0443">Lipid metabolism</keyword>
<dbReference type="PANTHER" id="PTHR43667:SF1">
    <property type="entry name" value="CYCLOPROPANE-FATTY-ACYL-PHOSPHOLIPID SYNTHASE"/>
    <property type="match status" value="1"/>
</dbReference>